<evidence type="ECO:0000313" key="9">
    <source>
        <dbReference type="EMBL" id="ABX54686.1"/>
    </source>
</evidence>
<feature type="active site" description="Charge relay system" evidence="6">
    <location>
        <position position="180"/>
    </location>
</feature>
<dbReference type="InterPro" id="IPR009003">
    <property type="entry name" value="Peptidase_S1_PA"/>
</dbReference>
<organism evidence="9">
    <name type="scientific">Staphylococcus hyicus</name>
    <dbReference type="NCBI Taxonomy" id="1284"/>
    <lineage>
        <taxon>Bacteria</taxon>
        <taxon>Bacillati</taxon>
        <taxon>Bacillota</taxon>
        <taxon>Bacilli</taxon>
        <taxon>Bacillales</taxon>
        <taxon>Staphylococcaceae</taxon>
        <taxon>Staphylococcus</taxon>
    </lineage>
</organism>
<keyword evidence="4 7" id="KW-0378">Hydrolase</keyword>
<feature type="active site" description="Charge relay system" evidence="6">
    <location>
        <position position="255"/>
    </location>
</feature>
<protein>
    <recommendedName>
        <fullName evidence="7">Serine protease</fullName>
        <ecNumber evidence="7">3.4.21.-</ecNumber>
    </recommendedName>
</protein>
<keyword evidence="5 7" id="KW-0720">Serine protease</keyword>
<comment type="similarity">
    <text evidence="1 7">Belongs to the peptidase S1B family.</text>
</comment>
<proteinExistence type="inferred from homology"/>
<evidence type="ECO:0000256" key="8">
    <source>
        <dbReference type="SAM" id="MobiDB-lite"/>
    </source>
</evidence>
<dbReference type="GO" id="GO:0006508">
    <property type="term" value="P:proteolysis"/>
    <property type="evidence" value="ECO:0007669"/>
    <property type="project" value="UniProtKB-KW"/>
</dbReference>
<dbReference type="Pfam" id="PF13365">
    <property type="entry name" value="Trypsin_2"/>
    <property type="match status" value="1"/>
</dbReference>
<evidence type="ECO:0000256" key="6">
    <source>
        <dbReference type="PIRSR" id="PIRSR608256-1"/>
    </source>
</evidence>
<sequence>MIIENDSQMVKSSYKHQEERRNAKRNSNILRKTLLAISVTTLLIPATSTIINTPIENVSHASELELTKDEFQNRWDKYNKGNPLDLPQEYLSRIKDTTEYPYQSVGSIFIKGKTVATASVVGKNKIITNFHVAREAAKDPSKVLFRPGMTKEELGGEVKLPYGVFEAESIKEAPFGEGVDLAVITLKPNGEGKNIGDIVKPLEFGNGDAIDPNQSLKLIGYPYNTVQDTMHKHKIEVHSTNRGLEYFGYTEAGNSGSPILDDDNNIVGMHVGKAGIKDRGNILTGIRFDGNFMKFLKKEIQ</sequence>
<dbReference type="Gene3D" id="2.40.10.10">
    <property type="entry name" value="Trypsin-like serine proteases"/>
    <property type="match status" value="2"/>
</dbReference>
<reference evidence="9" key="1">
    <citation type="submission" date="2007-11" db="EMBL/GenBank/DDBJ databases">
        <authorList>
            <person name="Yang C.J."/>
            <person name="Song C.X."/>
            <person name="Zhang X."/>
        </authorList>
    </citation>
    <scope>NUCLEOTIDE SEQUENCE</scope>
    <source>
        <strain evidence="9">ExhB1-2007</strain>
    </source>
</reference>
<evidence type="ECO:0000256" key="3">
    <source>
        <dbReference type="ARBA" id="ARBA00022729"/>
    </source>
</evidence>
<dbReference type="SUPFAM" id="SSF50494">
    <property type="entry name" value="Trypsin-like serine proteases"/>
    <property type="match status" value="1"/>
</dbReference>
<dbReference type="InterPro" id="IPR008353">
    <property type="entry name" value="Peptidase_S1B_tx"/>
</dbReference>
<feature type="region of interest" description="Disordered" evidence="8">
    <location>
        <begin position="1"/>
        <end position="25"/>
    </location>
</feature>
<accession>A9LSG2</accession>
<feature type="active site" description="Charge relay system" evidence="6">
    <location>
        <position position="131"/>
    </location>
</feature>
<dbReference type="AlphaFoldDB" id="A9LSG2"/>
<evidence type="ECO:0000256" key="5">
    <source>
        <dbReference type="ARBA" id="ARBA00022825"/>
    </source>
</evidence>
<evidence type="ECO:0000256" key="2">
    <source>
        <dbReference type="ARBA" id="ARBA00022670"/>
    </source>
</evidence>
<dbReference type="EC" id="3.4.21.-" evidence="7"/>
<dbReference type="EMBL" id="EU259000">
    <property type="protein sequence ID" value="ABX54686.1"/>
    <property type="molecule type" value="Genomic_DNA"/>
</dbReference>
<feature type="compositionally biased region" description="Polar residues" evidence="8">
    <location>
        <begin position="1"/>
        <end position="11"/>
    </location>
</feature>
<name>A9LSG2_STAHY</name>
<dbReference type="InterPro" id="IPR043504">
    <property type="entry name" value="Peptidase_S1_PA_chymotrypsin"/>
</dbReference>
<dbReference type="PRINTS" id="PR00839">
    <property type="entry name" value="V8PROTEASE"/>
</dbReference>
<dbReference type="GO" id="GO:0004252">
    <property type="term" value="F:serine-type endopeptidase activity"/>
    <property type="evidence" value="ECO:0007669"/>
    <property type="project" value="InterPro"/>
</dbReference>
<dbReference type="PRINTS" id="PR01774">
    <property type="entry name" value="EXFOLTOXIN"/>
</dbReference>
<evidence type="ECO:0000256" key="7">
    <source>
        <dbReference type="RuleBase" id="RU004296"/>
    </source>
</evidence>
<keyword evidence="2 7" id="KW-0645">Protease</keyword>
<keyword evidence="3" id="KW-0732">Signal</keyword>
<evidence type="ECO:0000256" key="1">
    <source>
        <dbReference type="ARBA" id="ARBA00008764"/>
    </source>
</evidence>
<evidence type="ECO:0000256" key="4">
    <source>
        <dbReference type="ARBA" id="ARBA00022801"/>
    </source>
</evidence>
<dbReference type="MEROPS" id="S01.445"/>
<dbReference type="InterPro" id="IPR008256">
    <property type="entry name" value="Peptidase_S1B"/>
</dbReference>